<sequence length="124" mass="13694">MNTRVLTGRLRSTGLDAYLINLNDFPSTDRSRQRQARVVGSSLNASRVAGVLPVVYAAPPPTPHKVRVYLRCPPGTCVTIIWQRSSKNNNDKPNQTKRNLPPTRSPTEDIVSHPGHPDPCSKTL</sequence>
<name>A0A2T7Q0A5_POMCA</name>
<dbReference type="AlphaFoldDB" id="A0A2T7Q0A5"/>
<comment type="caution">
    <text evidence="2">The sequence shown here is derived from an EMBL/GenBank/DDBJ whole genome shotgun (WGS) entry which is preliminary data.</text>
</comment>
<evidence type="ECO:0000313" key="3">
    <source>
        <dbReference type="Proteomes" id="UP000245119"/>
    </source>
</evidence>
<accession>A0A2T7Q0A5</accession>
<dbReference type="Proteomes" id="UP000245119">
    <property type="component" value="Linkage Group LG1"/>
</dbReference>
<evidence type="ECO:0000313" key="2">
    <source>
        <dbReference type="EMBL" id="PVD39106.1"/>
    </source>
</evidence>
<feature type="region of interest" description="Disordered" evidence="1">
    <location>
        <begin position="83"/>
        <end position="124"/>
    </location>
</feature>
<protein>
    <submittedName>
        <fullName evidence="2">Uncharacterized protein</fullName>
    </submittedName>
</protein>
<gene>
    <name evidence="2" type="ORF">C0Q70_01734</name>
</gene>
<proteinExistence type="predicted"/>
<reference evidence="2 3" key="1">
    <citation type="submission" date="2018-04" db="EMBL/GenBank/DDBJ databases">
        <title>The genome of golden apple snail Pomacea canaliculata provides insight into stress tolerance and invasive adaptation.</title>
        <authorList>
            <person name="Liu C."/>
            <person name="Liu B."/>
            <person name="Ren Y."/>
            <person name="Zhang Y."/>
            <person name="Wang H."/>
            <person name="Li S."/>
            <person name="Jiang F."/>
            <person name="Yin L."/>
            <person name="Zhang G."/>
            <person name="Qian W."/>
            <person name="Fan W."/>
        </authorList>
    </citation>
    <scope>NUCLEOTIDE SEQUENCE [LARGE SCALE GENOMIC DNA]</scope>
    <source>
        <strain evidence="2">SZHN2017</strain>
        <tissue evidence="2">Muscle</tissue>
    </source>
</reference>
<evidence type="ECO:0000256" key="1">
    <source>
        <dbReference type="SAM" id="MobiDB-lite"/>
    </source>
</evidence>
<dbReference type="EMBL" id="PZQS01000001">
    <property type="protein sequence ID" value="PVD39106.1"/>
    <property type="molecule type" value="Genomic_DNA"/>
</dbReference>
<keyword evidence="3" id="KW-1185">Reference proteome</keyword>
<feature type="compositionally biased region" description="Polar residues" evidence="1">
    <location>
        <begin position="83"/>
        <end position="98"/>
    </location>
</feature>
<organism evidence="2 3">
    <name type="scientific">Pomacea canaliculata</name>
    <name type="common">Golden apple snail</name>
    <dbReference type="NCBI Taxonomy" id="400727"/>
    <lineage>
        <taxon>Eukaryota</taxon>
        <taxon>Metazoa</taxon>
        <taxon>Spiralia</taxon>
        <taxon>Lophotrochozoa</taxon>
        <taxon>Mollusca</taxon>
        <taxon>Gastropoda</taxon>
        <taxon>Caenogastropoda</taxon>
        <taxon>Architaenioglossa</taxon>
        <taxon>Ampullarioidea</taxon>
        <taxon>Ampullariidae</taxon>
        <taxon>Pomacea</taxon>
    </lineage>
</organism>